<sequence length="97" mass="11142">MECADSNGVTEEIRLERGAHSDRYRDHVDAVIDGSKDMNFWCIDWRRTDTSGVWFEIAETEREVRTRKRSCKRSAAMADDRIKVAQAGEGCICRLVC</sequence>
<name>A0A426XJ05_ENSVE</name>
<evidence type="ECO:0000313" key="1">
    <source>
        <dbReference type="EMBL" id="RRT39466.1"/>
    </source>
</evidence>
<dbReference type="Proteomes" id="UP000287651">
    <property type="component" value="Unassembled WGS sequence"/>
</dbReference>
<dbReference type="AlphaFoldDB" id="A0A426XJ05"/>
<proteinExistence type="predicted"/>
<dbReference type="EMBL" id="AMZH03020152">
    <property type="protein sequence ID" value="RRT39466.1"/>
    <property type="molecule type" value="Genomic_DNA"/>
</dbReference>
<organism evidence="1 2">
    <name type="scientific">Ensete ventricosum</name>
    <name type="common">Abyssinian banana</name>
    <name type="synonym">Musa ensete</name>
    <dbReference type="NCBI Taxonomy" id="4639"/>
    <lineage>
        <taxon>Eukaryota</taxon>
        <taxon>Viridiplantae</taxon>
        <taxon>Streptophyta</taxon>
        <taxon>Embryophyta</taxon>
        <taxon>Tracheophyta</taxon>
        <taxon>Spermatophyta</taxon>
        <taxon>Magnoliopsida</taxon>
        <taxon>Liliopsida</taxon>
        <taxon>Zingiberales</taxon>
        <taxon>Musaceae</taxon>
        <taxon>Ensete</taxon>
    </lineage>
</organism>
<gene>
    <name evidence="1" type="ORF">B296_00059109</name>
</gene>
<comment type="caution">
    <text evidence="1">The sequence shown here is derived from an EMBL/GenBank/DDBJ whole genome shotgun (WGS) entry which is preliminary data.</text>
</comment>
<evidence type="ECO:0000313" key="2">
    <source>
        <dbReference type="Proteomes" id="UP000287651"/>
    </source>
</evidence>
<protein>
    <submittedName>
        <fullName evidence="1">Uncharacterized protein</fullName>
    </submittedName>
</protein>
<reference evidence="1 2" key="1">
    <citation type="journal article" date="2014" name="Agronomy (Basel)">
        <title>A Draft Genome Sequence for Ensete ventricosum, the Drought-Tolerant Tree Against Hunger.</title>
        <authorList>
            <person name="Harrison J."/>
            <person name="Moore K.A."/>
            <person name="Paszkiewicz K."/>
            <person name="Jones T."/>
            <person name="Grant M."/>
            <person name="Ambacheew D."/>
            <person name="Muzemil S."/>
            <person name="Studholme D.J."/>
        </authorList>
    </citation>
    <scope>NUCLEOTIDE SEQUENCE [LARGE SCALE GENOMIC DNA]</scope>
</reference>
<accession>A0A426XJ05</accession>